<evidence type="ECO:0000313" key="2">
    <source>
        <dbReference type="Proteomes" id="UP000664369"/>
    </source>
</evidence>
<dbReference type="RefSeq" id="WP_208178572.1">
    <property type="nucleotide sequence ID" value="NZ_JAGETZ010000021.1"/>
</dbReference>
<organism evidence="1 2">
    <name type="scientific">Hymenobacter negativus</name>
    <dbReference type="NCBI Taxonomy" id="2795026"/>
    <lineage>
        <taxon>Bacteria</taxon>
        <taxon>Pseudomonadati</taxon>
        <taxon>Bacteroidota</taxon>
        <taxon>Cytophagia</taxon>
        <taxon>Cytophagales</taxon>
        <taxon>Hymenobacteraceae</taxon>
        <taxon>Hymenobacter</taxon>
    </lineage>
</organism>
<evidence type="ECO:0000313" key="1">
    <source>
        <dbReference type="EMBL" id="MBO2012833.1"/>
    </source>
</evidence>
<protein>
    <submittedName>
        <fullName evidence="1">Uncharacterized protein</fullName>
    </submittedName>
</protein>
<proteinExistence type="predicted"/>
<name>A0ABS3QPI3_9BACT</name>
<gene>
    <name evidence="1" type="ORF">J4E00_27475</name>
</gene>
<dbReference type="EMBL" id="JAGETZ010000021">
    <property type="protein sequence ID" value="MBO2012833.1"/>
    <property type="molecule type" value="Genomic_DNA"/>
</dbReference>
<accession>A0ABS3QPI3</accession>
<reference evidence="1 2" key="1">
    <citation type="submission" date="2021-03" db="EMBL/GenBank/DDBJ databases">
        <authorList>
            <person name="Kim M.K."/>
        </authorList>
    </citation>
    <scope>NUCLEOTIDE SEQUENCE [LARGE SCALE GENOMIC DNA]</scope>
    <source>
        <strain evidence="1 2">BT442</strain>
    </source>
</reference>
<comment type="caution">
    <text evidence="1">The sequence shown here is derived from an EMBL/GenBank/DDBJ whole genome shotgun (WGS) entry which is preliminary data.</text>
</comment>
<dbReference type="Proteomes" id="UP000664369">
    <property type="component" value="Unassembled WGS sequence"/>
</dbReference>
<sequence>MVKQNSAEKTSFSNKLSTCGLLNRWDGGFGDVFGYAPGRYYLPVGGCPLLPCDPLTGRIRAAGATGAGWALPLVPANLGQPVQAVRVVVER</sequence>
<keyword evidence="2" id="KW-1185">Reference proteome</keyword>